<dbReference type="InterPro" id="IPR013324">
    <property type="entry name" value="RNA_pol_sigma_r3/r4-like"/>
</dbReference>
<dbReference type="InterPro" id="IPR013325">
    <property type="entry name" value="RNA_pol_sigma_r2"/>
</dbReference>
<dbReference type="SUPFAM" id="SSF88659">
    <property type="entry name" value="Sigma3 and sigma4 domains of RNA polymerase sigma factors"/>
    <property type="match status" value="1"/>
</dbReference>
<accession>A0ABV9FGG5</accession>
<dbReference type="Gene3D" id="1.10.1740.10">
    <property type="match status" value="1"/>
</dbReference>
<dbReference type="EMBL" id="JBHSEP010000015">
    <property type="protein sequence ID" value="MFC4600283.1"/>
    <property type="molecule type" value="Genomic_DNA"/>
</dbReference>
<dbReference type="RefSeq" id="WP_378099223.1">
    <property type="nucleotide sequence ID" value="NZ_JBHSEP010000015.1"/>
</dbReference>
<gene>
    <name evidence="1" type="ORF">ACFO3S_18710</name>
</gene>
<sequence length="144" mass="16769">MAEECAQNTFVQVQVNIATLQAHPNLAGWLYKTARNQVNTLFRKLYRRRKYEIPISDSIANQLTANSFELYEVLIATLNMDSLAQHVLQKLSRVETELYVDYFKERLSVHALSQKYSLSKTAVTTRIYRLRKKIKLTIRQALFG</sequence>
<reference evidence="2" key="1">
    <citation type="journal article" date="2019" name="Int. J. Syst. Evol. Microbiol.">
        <title>The Global Catalogue of Microorganisms (GCM) 10K type strain sequencing project: providing services to taxonomists for standard genome sequencing and annotation.</title>
        <authorList>
            <consortium name="The Broad Institute Genomics Platform"/>
            <consortium name="The Broad Institute Genome Sequencing Center for Infectious Disease"/>
            <person name="Wu L."/>
            <person name="Ma J."/>
        </authorList>
    </citation>
    <scope>NUCLEOTIDE SEQUENCE [LARGE SCALE GENOMIC DNA]</scope>
    <source>
        <strain evidence="2">CCUG 49571</strain>
    </source>
</reference>
<organism evidence="1 2">
    <name type="scientific">Cohnella hongkongensis</name>
    <dbReference type="NCBI Taxonomy" id="178337"/>
    <lineage>
        <taxon>Bacteria</taxon>
        <taxon>Bacillati</taxon>
        <taxon>Bacillota</taxon>
        <taxon>Bacilli</taxon>
        <taxon>Bacillales</taxon>
        <taxon>Paenibacillaceae</taxon>
        <taxon>Cohnella</taxon>
    </lineage>
</organism>
<dbReference type="SUPFAM" id="SSF88946">
    <property type="entry name" value="Sigma2 domain of RNA polymerase sigma factors"/>
    <property type="match status" value="1"/>
</dbReference>
<dbReference type="Proteomes" id="UP001596028">
    <property type="component" value="Unassembled WGS sequence"/>
</dbReference>
<keyword evidence="2" id="KW-1185">Reference proteome</keyword>
<evidence type="ECO:0000313" key="2">
    <source>
        <dbReference type="Proteomes" id="UP001596028"/>
    </source>
</evidence>
<name>A0ABV9FGG5_9BACL</name>
<proteinExistence type="predicted"/>
<protein>
    <submittedName>
        <fullName evidence="1">RNA polymerase sigma factor</fullName>
    </submittedName>
</protein>
<evidence type="ECO:0000313" key="1">
    <source>
        <dbReference type="EMBL" id="MFC4600283.1"/>
    </source>
</evidence>
<comment type="caution">
    <text evidence="1">The sequence shown here is derived from an EMBL/GenBank/DDBJ whole genome shotgun (WGS) entry which is preliminary data.</text>
</comment>